<dbReference type="EMBL" id="BQKI01000009">
    <property type="protein sequence ID" value="GJN02195.1"/>
    <property type="molecule type" value="Genomic_DNA"/>
</dbReference>
<dbReference type="Proteomes" id="UP001054889">
    <property type="component" value="Unassembled WGS sequence"/>
</dbReference>
<comment type="caution">
    <text evidence="2">The sequence shown here is derived from an EMBL/GenBank/DDBJ whole genome shotgun (WGS) entry which is preliminary data.</text>
</comment>
<keyword evidence="3" id="KW-1185">Reference proteome</keyword>
<name>A0AAV5CVC6_ELECO</name>
<feature type="compositionally biased region" description="Basic residues" evidence="1">
    <location>
        <begin position="23"/>
        <end position="32"/>
    </location>
</feature>
<evidence type="ECO:0000313" key="3">
    <source>
        <dbReference type="Proteomes" id="UP001054889"/>
    </source>
</evidence>
<feature type="region of interest" description="Disordered" evidence="1">
    <location>
        <begin position="1"/>
        <end position="76"/>
    </location>
</feature>
<reference evidence="2" key="2">
    <citation type="submission" date="2021-12" db="EMBL/GenBank/DDBJ databases">
        <title>Resequencing data analysis of finger millet.</title>
        <authorList>
            <person name="Hatakeyama M."/>
            <person name="Aluri S."/>
            <person name="Balachadran M.T."/>
            <person name="Sivarajan S.R."/>
            <person name="Poveda L."/>
            <person name="Shimizu-Inatsugi R."/>
            <person name="Schlapbach R."/>
            <person name="Sreeman S.M."/>
            <person name="Shimizu K.K."/>
        </authorList>
    </citation>
    <scope>NUCLEOTIDE SEQUENCE</scope>
</reference>
<dbReference type="InterPro" id="IPR040339">
    <property type="entry name" value="At1g16860-like"/>
</dbReference>
<gene>
    <name evidence="2" type="primary">ga19519</name>
    <name evidence="2" type="ORF">PR202_ga19519</name>
</gene>
<sequence length="270" mass="29218">MGSTLVSLNHTLNAEPTPEKRGQKGQKRKRAKARDAYPPPAAGQSGQPKQAKADATMLPGRHPPTPRPAGPRARRARATAASIAVRLGAPSSLNASSPRAAAALLRSSRLRRRGRGRVPRVECGRRGVGARAAPRFAADFYITDAKSGKIALVKAGHNSKVVPLVDENILVATSRDTELSSTLKYWLEERNLSSEEAQLIRLEEGYIREGMRLSVIGILSKKDGDAMILPPPEPISTGCVFRSCLLPTYFDGIVLRFMDRSYFVPNSGVS</sequence>
<evidence type="ECO:0000313" key="2">
    <source>
        <dbReference type="EMBL" id="GJN02195.1"/>
    </source>
</evidence>
<dbReference type="PANTHER" id="PTHR33709:SF20">
    <property type="entry name" value="OS04G0541900 PROTEIN"/>
    <property type="match status" value="1"/>
</dbReference>
<evidence type="ECO:0000256" key="1">
    <source>
        <dbReference type="SAM" id="MobiDB-lite"/>
    </source>
</evidence>
<organism evidence="2 3">
    <name type="scientific">Eleusine coracana subsp. coracana</name>
    <dbReference type="NCBI Taxonomy" id="191504"/>
    <lineage>
        <taxon>Eukaryota</taxon>
        <taxon>Viridiplantae</taxon>
        <taxon>Streptophyta</taxon>
        <taxon>Embryophyta</taxon>
        <taxon>Tracheophyta</taxon>
        <taxon>Spermatophyta</taxon>
        <taxon>Magnoliopsida</taxon>
        <taxon>Liliopsida</taxon>
        <taxon>Poales</taxon>
        <taxon>Poaceae</taxon>
        <taxon>PACMAD clade</taxon>
        <taxon>Chloridoideae</taxon>
        <taxon>Cynodonteae</taxon>
        <taxon>Eleusininae</taxon>
        <taxon>Eleusine</taxon>
    </lineage>
</organism>
<proteinExistence type="predicted"/>
<reference evidence="2" key="1">
    <citation type="journal article" date="2018" name="DNA Res.">
        <title>Multiple hybrid de novo genome assembly of finger millet, an orphan allotetraploid crop.</title>
        <authorList>
            <person name="Hatakeyama M."/>
            <person name="Aluri S."/>
            <person name="Balachadran M.T."/>
            <person name="Sivarajan S.R."/>
            <person name="Patrignani A."/>
            <person name="Gruter S."/>
            <person name="Poveda L."/>
            <person name="Shimizu-Inatsugi R."/>
            <person name="Baeten J."/>
            <person name="Francoijs K.J."/>
            <person name="Nataraja K.N."/>
            <person name="Reddy Y.A.N."/>
            <person name="Phadnis S."/>
            <person name="Ravikumar R.L."/>
            <person name="Schlapbach R."/>
            <person name="Sreeman S.M."/>
            <person name="Shimizu K.K."/>
        </authorList>
    </citation>
    <scope>NUCLEOTIDE SEQUENCE</scope>
</reference>
<dbReference type="AlphaFoldDB" id="A0AAV5CVC6"/>
<accession>A0AAV5CVC6</accession>
<dbReference type="PANTHER" id="PTHR33709">
    <property type="entry name" value="OSJNBA0035M09.9 PROTEIN"/>
    <property type="match status" value="1"/>
</dbReference>
<protein>
    <submittedName>
        <fullName evidence="2">Uncharacterized protein</fullName>
    </submittedName>
</protein>
<feature type="compositionally biased region" description="Polar residues" evidence="1">
    <location>
        <begin position="1"/>
        <end position="14"/>
    </location>
</feature>